<evidence type="ECO:0000313" key="1">
    <source>
        <dbReference type="EMBL" id="PIV00543.1"/>
    </source>
</evidence>
<evidence type="ECO:0000313" key="2">
    <source>
        <dbReference type="Proteomes" id="UP000229631"/>
    </source>
</evidence>
<dbReference type="EMBL" id="PEVC01000050">
    <property type="protein sequence ID" value="PIV00543.1"/>
    <property type="molecule type" value="Genomic_DNA"/>
</dbReference>
<dbReference type="AlphaFoldDB" id="A0A2M7BBQ9"/>
<organism evidence="1 2">
    <name type="scientific">Candidatus Shapirobacteria bacterium CG03_land_8_20_14_0_80_39_12</name>
    <dbReference type="NCBI Taxonomy" id="1974879"/>
    <lineage>
        <taxon>Bacteria</taxon>
        <taxon>Candidatus Shapironibacteriota</taxon>
    </lineage>
</organism>
<accession>A0A2M7BBQ9</accession>
<name>A0A2M7BBQ9_9BACT</name>
<proteinExistence type="predicted"/>
<reference evidence="2" key="1">
    <citation type="submission" date="2017-09" db="EMBL/GenBank/DDBJ databases">
        <title>Depth-based differentiation of microbial function through sediment-hosted aquifers and enrichment of novel symbionts in the deep terrestrial subsurface.</title>
        <authorList>
            <person name="Probst A.J."/>
            <person name="Ladd B."/>
            <person name="Jarett J.K."/>
            <person name="Geller-Mcgrath D.E."/>
            <person name="Sieber C.M.K."/>
            <person name="Emerson J.B."/>
            <person name="Anantharaman K."/>
            <person name="Thomas B.C."/>
            <person name="Malmstrom R."/>
            <person name="Stieglmeier M."/>
            <person name="Klingl A."/>
            <person name="Woyke T."/>
            <person name="Ryan C.M."/>
            <person name="Banfield J.F."/>
        </authorList>
    </citation>
    <scope>NUCLEOTIDE SEQUENCE [LARGE SCALE GENOMIC DNA]</scope>
</reference>
<dbReference type="Proteomes" id="UP000229631">
    <property type="component" value="Unassembled WGS sequence"/>
</dbReference>
<sequence>MNKFVTTNIRLPKEDLIAYRQMAIASGKSFSQLVREALAQFNHPVEISQNASKKYPDFWEIEKVAVSGGPKDGSTKHDKYIY</sequence>
<dbReference type="GO" id="GO:0006355">
    <property type="term" value="P:regulation of DNA-templated transcription"/>
    <property type="evidence" value="ECO:0007669"/>
    <property type="project" value="InterPro"/>
</dbReference>
<dbReference type="CDD" id="cd21631">
    <property type="entry name" value="RHH_CopG_NikR-like"/>
    <property type="match status" value="1"/>
</dbReference>
<comment type="caution">
    <text evidence="1">The sequence shown here is derived from an EMBL/GenBank/DDBJ whole genome shotgun (WGS) entry which is preliminary data.</text>
</comment>
<protein>
    <submittedName>
        <fullName evidence="1">Uncharacterized protein</fullName>
    </submittedName>
</protein>
<gene>
    <name evidence="1" type="ORF">COS54_02815</name>
</gene>